<keyword evidence="1" id="KW-0862">Zinc</keyword>
<organism evidence="3 4">
    <name type="scientific">Abeliophyllum distichum</name>
    <dbReference type="NCBI Taxonomy" id="126358"/>
    <lineage>
        <taxon>Eukaryota</taxon>
        <taxon>Viridiplantae</taxon>
        <taxon>Streptophyta</taxon>
        <taxon>Embryophyta</taxon>
        <taxon>Tracheophyta</taxon>
        <taxon>Spermatophyta</taxon>
        <taxon>Magnoliopsida</taxon>
        <taxon>eudicotyledons</taxon>
        <taxon>Gunneridae</taxon>
        <taxon>Pentapetalae</taxon>
        <taxon>asterids</taxon>
        <taxon>lamiids</taxon>
        <taxon>Lamiales</taxon>
        <taxon>Oleaceae</taxon>
        <taxon>Forsythieae</taxon>
        <taxon>Abeliophyllum</taxon>
    </lineage>
</organism>
<dbReference type="InterPro" id="IPR001878">
    <property type="entry name" value="Znf_CCHC"/>
</dbReference>
<dbReference type="GO" id="GO:0008270">
    <property type="term" value="F:zinc ion binding"/>
    <property type="evidence" value="ECO:0007669"/>
    <property type="project" value="UniProtKB-KW"/>
</dbReference>
<name>A0ABD1TJM8_9LAMI</name>
<evidence type="ECO:0000256" key="1">
    <source>
        <dbReference type="PROSITE-ProRule" id="PRU00047"/>
    </source>
</evidence>
<dbReference type="EMBL" id="JBFOLK010000005">
    <property type="protein sequence ID" value="KAL2512937.1"/>
    <property type="molecule type" value="Genomic_DNA"/>
</dbReference>
<comment type="caution">
    <text evidence="3">The sequence shown here is derived from an EMBL/GenBank/DDBJ whole genome shotgun (WGS) entry which is preliminary data.</text>
</comment>
<dbReference type="PROSITE" id="PS50158">
    <property type="entry name" value="ZF_CCHC"/>
    <property type="match status" value="1"/>
</dbReference>
<dbReference type="AlphaFoldDB" id="A0ABD1TJM8"/>
<dbReference type="InterPro" id="IPR036875">
    <property type="entry name" value="Znf_CCHC_sf"/>
</dbReference>
<dbReference type="SMART" id="SM00343">
    <property type="entry name" value="ZnF_C2HC"/>
    <property type="match status" value="1"/>
</dbReference>
<reference evidence="4" key="1">
    <citation type="submission" date="2024-07" db="EMBL/GenBank/DDBJ databases">
        <title>Two chromosome-level genome assemblies of Korean endemic species Abeliophyllum distichum and Forsythia ovata (Oleaceae).</title>
        <authorList>
            <person name="Jang H."/>
        </authorList>
    </citation>
    <scope>NUCLEOTIDE SEQUENCE [LARGE SCALE GENOMIC DNA]</scope>
</reference>
<keyword evidence="4" id="KW-1185">Reference proteome</keyword>
<keyword evidence="1" id="KW-0479">Metal-binding</keyword>
<keyword evidence="1" id="KW-0863">Zinc-finger</keyword>
<accession>A0ABD1TJM8</accession>
<sequence>MRKLPEPFNNKVMVLFNEAIERQETCKENFKVNLQIDHSLGLAITRTRNLLAEKCKEGYLVRSSKISVAKNPRICCKQYLDKIPGQYGCTLERKQTRRKPRRKNYRFKKYKQPYKKKFFRKNKYFKRYNKAPRKGKKRTKEDKKKFCPQKKKNCRCWLCNETRHYANECPSKIGHEDRVKMLETFEKQGFYPVEDPSDTESLYYLTTDSESESDYSSTSTEDG</sequence>
<dbReference type="Proteomes" id="UP001604336">
    <property type="component" value="Unassembled WGS sequence"/>
</dbReference>
<evidence type="ECO:0000313" key="3">
    <source>
        <dbReference type="EMBL" id="KAL2512937.1"/>
    </source>
</evidence>
<gene>
    <name evidence="3" type="ORF">Adt_18537</name>
</gene>
<dbReference type="SUPFAM" id="SSF57756">
    <property type="entry name" value="Retrovirus zinc finger-like domains"/>
    <property type="match status" value="1"/>
</dbReference>
<evidence type="ECO:0000259" key="2">
    <source>
        <dbReference type="PROSITE" id="PS50158"/>
    </source>
</evidence>
<protein>
    <recommendedName>
        <fullName evidence="2">CCHC-type domain-containing protein</fullName>
    </recommendedName>
</protein>
<evidence type="ECO:0000313" key="4">
    <source>
        <dbReference type="Proteomes" id="UP001604336"/>
    </source>
</evidence>
<feature type="domain" description="CCHC-type" evidence="2">
    <location>
        <begin position="155"/>
        <end position="171"/>
    </location>
</feature>
<proteinExistence type="predicted"/>